<dbReference type="FunFam" id="2.30.30.40:FF:000307">
    <property type="entry name" value="Predicted protein"/>
    <property type="match status" value="1"/>
</dbReference>
<evidence type="ECO:0000256" key="1">
    <source>
        <dbReference type="ARBA" id="ARBA00022443"/>
    </source>
</evidence>
<keyword evidence="2" id="KW-0597">Phosphoprotein</keyword>
<feature type="domain" description="SH3" evidence="5">
    <location>
        <begin position="398"/>
        <end position="459"/>
    </location>
</feature>
<dbReference type="InterPro" id="IPR001452">
    <property type="entry name" value="SH3_domain"/>
</dbReference>
<feature type="compositionally biased region" description="Basic residues" evidence="4">
    <location>
        <begin position="306"/>
        <end position="319"/>
    </location>
</feature>
<feature type="compositionally biased region" description="Acidic residues" evidence="4">
    <location>
        <begin position="516"/>
        <end position="526"/>
    </location>
</feature>
<dbReference type="PROSITE" id="PS50002">
    <property type="entry name" value="SH3"/>
    <property type="match status" value="1"/>
</dbReference>
<evidence type="ECO:0000256" key="4">
    <source>
        <dbReference type="SAM" id="MobiDB-lite"/>
    </source>
</evidence>
<feature type="compositionally biased region" description="Basic and acidic residues" evidence="4">
    <location>
        <begin position="289"/>
        <end position="305"/>
    </location>
</feature>
<protein>
    <recommendedName>
        <fullName evidence="5">SH3 domain-containing protein</fullName>
    </recommendedName>
</protein>
<sequence length="563" mass="62285">MEQEGTVDFKSLQAKFQQEGTLRQIMSKPAIPEKPKVVPPSGSRNSLLNSINIAVENKMPVIPRVVFKEDKKEFNNKQTQSTPGPFKVKNAVKEPTSNTEVADNIQKKEGDIVKQAFKDKKPSIVPPVSVLEENSNPKLDPVSPVHSPTPEKAVLPSKPTKTLKLKVTALKNPTLDDPLDTTGLKAPEGFDTPDFETSEFPDFDTSKFEAAECQGVFVPHHESVQHGAVEHWTVNHRDLKYPEAPHHPNGGVLQEEVSVSETPEAEAASTAILHSVTNTQSIPRALHEQSGYEHSVAHESTDKGSKSHKGQTTRKRKVSIKNPYADSKAVNENSSKGSWLRGSKHDKSERKGSPEGPSDKELKKKEKQRLEKEKKEQKEREKKENEMKKKFKITGQEEAMYQAEVIAASKGRKNGLPVKIGETVSIIRTTNCPKGMWLAKDSNNKYGYIPVKNVELDVKEMVELGKKATQAKGHTTVDGEAISNSSRLNISGEYGLSECAQVYVINLLCAAVSDESEEWTGDEEEPMSPTENRENVFDEPKMRSPAKVGGRQQDGTTNNSSTQ</sequence>
<dbReference type="AlphaFoldDB" id="A0A0P7VMH4"/>
<feature type="region of interest" description="Disordered" evidence="4">
    <location>
        <begin position="73"/>
        <end position="101"/>
    </location>
</feature>
<evidence type="ECO:0000259" key="5">
    <source>
        <dbReference type="PROSITE" id="PS50002"/>
    </source>
</evidence>
<dbReference type="GO" id="GO:0072659">
    <property type="term" value="P:protein localization to plasma membrane"/>
    <property type="evidence" value="ECO:0007669"/>
    <property type="project" value="TreeGrafter"/>
</dbReference>
<dbReference type="Pfam" id="PF14603">
    <property type="entry name" value="hSH3"/>
    <property type="match status" value="1"/>
</dbReference>
<dbReference type="EMBL" id="JARO02001670">
    <property type="protein sequence ID" value="KPP74763.1"/>
    <property type="molecule type" value="Genomic_DNA"/>
</dbReference>
<feature type="region of interest" description="Disordered" evidence="4">
    <location>
        <begin position="173"/>
        <end position="197"/>
    </location>
</feature>
<name>A0A0P7VMH4_SCLFO</name>
<dbReference type="Gene3D" id="2.30.30.40">
    <property type="entry name" value="SH3 Domains"/>
    <property type="match status" value="1"/>
</dbReference>
<comment type="caution">
    <text evidence="6">The sequence shown here is derived from an EMBL/GenBank/DDBJ whole genome shotgun (WGS) entry which is preliminary data.</text>
</comment>
<evidence type="ECO:0000256" key="3">
    <source>
        <dbReference type="PROSITE-ProRule" id="PRU00192"/>
    </source>
</evidence>
<evidence type="ECO:0000256" key="2">
    <source>
        <dbReference type="ARBA" id="ARBA00022553"/>
    </source>
</evidence>
<feature type="compositionally biased region" description="Basic and acidic residues" evidence="4">
    <location>
        <begin position="343"/>
        <end position="388"/>
    </location>
</feature>
<accession>A0A0P7VMH4</accession>
<dbReference type="GO" id="GO:0050852">
    <property type="term" value="P:T cell receptor signaling pathway"/>
    <property type="evidence" value="ECO:0007669"/>
    <property type="project" value="TreeGrafter"/>
</dbReference>
<dbReference type="InterPro" id="IPR036028">
    <property type="entry name" value="SH3-like_dom_sf"/>
</dbReference>
<dbReference type="PANTHER" id="PTHR16830:SF20">
    <property type="entry name" value="SI:CH211-188C16.1-RELATED"/>
    <property type="match status" value="1"/>
</dbReference>
<feature type="region of interest" description="Disordered" evidence="4">
    <location>
        <begin position="289"/>
        <end position="390"/>
    </location>
</feature>
<proteinExistence type="predicted"/>
<reference evidence="6 7" key="1">
    <citation type="submission" date="2015-08" db="EMBL/GenBank/DDBJ databases">
        <title>The genome of the Asian arowana (Scleropages formosus).</title>
        <authorList>
            <person name="Tan M.H."/>
            <person name="Gan H.M."/>
            <person name="Croft L.J."/>
            <person name="Austin C.M."/>
        </authorList>
    </citation>
    <scope>NUCLEOTIDE SEQUENCE [LARGE SCALE GENOMIC DNA]</scope>
    <source>
        <strain evidence="6">Aro1</strain>
    </source>
</reference>
<keyword evidence="1 3" id="KW-0728">SH3 domain</keyword>
<dbReference type="Proteomes" id="UP000034805">
    <property type="component" value="Unassembled WGS sequence"/>
</dbReference>
<feature type="compositionally biased region" description="Low complexity" evidence="4">
    <location>
        <begin position="255"/>
        <end position="267"/>
    </location>
</feature>
<evidence type="ECO:0000313" key="6">
    <source>
        <dbReference type="EMBL" id="KPP74763.1"/>
    </source>
</evidence>
<dbReference type="InterPro" id="IPR043443">
    <property type="entry name" value="FYB1/2-like"/>
</dbReference>
<dbReference type="GO" id="GO:0007229">
    <property type="term" value="P:integrin-mediated signaling pathway"/>
    <property type="evidence" value="ECO:0007669"/>
    <property type="project" value="InterPro"/>
</dbReference>
<dbReference type="InterPro" id="IPR029294">
    <property type="entry name" value="hSH3"/>
</dbReference>
<evidence type="ECO:0000313" key="7">
    <source>
        <dbReference type="Proteomes" id="UP000034805"/>
    </source>
</evidence>
<feature type="compositionally biased region" description="Polar residues" evidence="4">
    <location>
        <begin position="553"/>
        <end position="563"/>
    </location>
</feature>
<feature type="region of interest" description="Disordered" evidence="4">
    <location>
        <begin position="125"/>
        <end position="159"/>
    </location>
</feature>
<feature type="compositionally biased region" description="Basic and acidic residues" evidence="4">
    <location>
        <begin position="531"/>
        <end position="542"/>
    </location>
</feature>
<feature type="region of interest" description="Disordered" evidence="4">
    <location>
        <begin position="240"/>
        <end position="267"/>
    </location>
</feature>
<feature type="region of interest" description="Disordered" evidence="4">
    <location>
        <begin position="516"/>
        <end position="563"/>
    </location>
</feature>
<dbReference type="SUPFAM" id="SSF50044">
    <property type="entry name" value="SH3-domain"/>
    <property type="match status" value="1"/>
</dbReference>
<dbReference type="PANTHER" id="PTHR16830">
    <property type="entry name" value="SH2 CONTAINING ADAPTOR PRAM-1 RELATED"/>
    <property type="match status" value="1"/>
</dbReference>
<gene>
    <name evidence="6" type="ORF">Z043_106052</name>
</gene>
<organism evidence="6 7">
    <name type="scientific">Scleropages formosus</name>
    <name type="common">Asian bonytongue</name>
    <name type="synonym">Osteoglossum formosum</name>
    <dbReference type="NCBI Taxonomy" id="113540"/>
    <lineage>
        <taxon>Eukaryota</taxon>
        <taxon>Metazoa</taxon>
        <taxon>Chordata</taxon>
        <taxon>Craniata</taxon>
        <taxon>Vertebrata</taxon>
        <taxon>Euteleostomi</taxon>
        <taxon>Actinopterygii</taxon>
        <taxon>Neopterygii</taxon>
        <taxon>Teleostei</taxon>
        <taxon>Osteoglossocephala</taxon>
        <taxon>Osteoglossomorpha</taxon>
        <taxon>Osteoglossiformes</taxon>
        <taxon>Osteoglossidae</taxon>
        <taxon>Scleropages</taxon>
    </lineage>
</organism>
<dbReference type="GO" id="GO:0005886">
    <property type="term" value="C:plasma membrane"/>
    <property type="evidence" value="ECO:0007669"/>
    <property type="project" value="InterPro"/>
</dbReference>